<sequence length="88" mass="10004">MIQTKACDIEYLEDLKTAMEFDAISGYALRLINRMKSAEYVTLPEKVSRIYIQKALHTYDNISHGSETLILAEEIESDSVISNSDVLF</sequence>
<accession>A0A645H874</accession>
<evidence type="ECO:0000313" key="1">
    <source>
        <dbReference type="EMBL" id="MPN35178.1"/>
    </source>
</evidence>
<comment type="caution">
    <text evidence="1">The sequence shown here is derived from an EMBL/GenBank/DDBJ whole genome shotgun (WGS) entry which is preliminary data.</text>
</comment>
<gene>
    <name evidence="1" type="ORF">SDC9_182673</name>
</gene>
<dbReference type="AlphaFoldDB" id="A0A645H874"/>
<proteinExistence type="predicted"/>
<reference evidence="1" key="1">
    <citation type="submission" date="2019-08" db="EMBL/GenBank/DDBJ databases">
        <authorList>
            <person name="Kucharzyk K."/>
            <person name="Murdoch R.W."/>
            <person name="Higgins S."/>
            <person name="Loffler F."/>
        </authorList>
    </citation>
    <scope>NUCLEOTIDE SEQUENCE</scope>
</reference>
<name>A0A645H874_9ZZZZ</name>
<protein>
    <submittedName>
        <fullName evidence="1">Uncharacterized protein</fullName>
    </submittedName>
</protein>
<organism evidence="1">
    <name type="scientific">bioreactor metagenome</name>
    <dbReference type="NCBI Taxonomy" id="1076179"/>
    <lineage>
        <taxon>unclassified sequences</taxon>
        <taxon>metagenomes</taxon>
        <taxon>ecological metagenomes</taxon>
    </lineage>
</organism>
<dbReference type="EMBL" id="VSSQ01088597">
    <property type="protein sequence ID" value="MPN35178.1"/>
    <property type="molecule type" value="Genomic_DNA"/>
</dbReference>